<dbReference type="PANTHER" id="PTHR39515:SF2">
    <property type="entry name" value="HTH-TYPE TRANSCRIPTIONAL REGULATOR RV0880"/>
    <property type="match status" value="1"/>
</dbReference>
<dbReference type="InterPro" id="IPR052526">
    <property type="entry name" value="HTH-type_Bedaq_tolerance"/>
</dbReference>
<protein>
    <submittedName>
        <fullName evidence="5">DNA-binding transcriptional regulator, MarR family</fullName>
    </submittedName>
</protein>
<keyword evidence="6" id="KW-1185">Reference proteome</keyword>
<dbReference type="InterPro" id="IPR023187">
    <property type="entry name" value="Tscrpt_reg_MarR-type_CS"/>
</dbReference>
<dbReference type="Pfam" id="PF01047">
    <property type="entry name" value="MarR"/>
    <property type="match status" value="1"/>
</dbReference>
<name>A0A1H2LHH9_9ACTN</name>
<dbReference type="PROSITE" id="PS01117">
    <property type="entry name" value="HTH_MARR_1"/>
    <property type="match status" value="1"/>
</dbReference>
<dbReference type="GO" id="GO:0003677">
    <property type="term" value="F:DNA binding"/>
    <property type="evidence" value="ECO:0007669"/>
    <property type="project" value="UniProtKB-KW"/>
</dbReference>
<dbReference type="Proteomes" id="UP000198825">
    <property type="component" value="Chromosome I"/>
</dbReference>
<organism evidence="5 6">
    <name type="scientific">Microlunatus sagamiharensis</name>
    <dbReference type="NCBI Taxonomy" id="546874"/>
    <lineage>
        <taxon>Bacteria</taxon>
        <taxon>Bacillati</taxon>
        <taxon>Actinomycetota</taxon>
        <taxon>Actinomycetes</taxon>
        <taxon>Propionibacteriales</taxon>
        <taxon>Propionibacteriaceae</taxon>
        <taxon>Microlunatus</taxon>
    </lineage>
</organism>
<keyword evidence="3" id="KW-0804">Transcription</keyword>
<dbReference type="InterPro" id="IPR036390">
    <property type="entry name" value="WH_DNA-bd_sf"/>
</dbReference>
<evidence type="ECO:0000256" key="3">
    <source>
        <dbReference type="ARBA" id="ARBA00023163"/>
    </source>
</evidence>
<keyword evidence="1" id="KW-0805">Transcription regulation</keyword>
<dbReference type="GO" id="GO:0003700">
    <property type="term" value="F:DNA-binding transcription factor activity"/>
    <property type="evidence" value="ECO:0007669"/>
    <property type="project" value="InterPro"/>
</dbReference>
<dbReference type="PANTHER" id="PTHR39515">
    <property type="entry name" value="CONSERVED PROTEIN"/>
    <property type="match status" value="1"/>
</dbReference>
<keyword evidence="2 5" id="KW-0238">DNA-binding</keyword>
<dbReference type="AlphaFoldDB" id="A0A1H2LHH9"/>
<sequence>MSTPTIARSVRSDLRSVAGLSDALRPAVMQLARRLRQVRADAVELTPTQLSAMGVLARNDDQPIGALAAAEKVAAPSMTRTVNALEERGLVVRAPDPNDRRQSRVSLTPAGRELLLANRRRRSEWLAQRIAELDPEDKEVLRRAVGIFERITDK</sequence>
<dbReference type="Gene3D" id="1.10.10.10">
    <property type="entry name" value="Winged helix-like DNA-binding domain superfamily/Winged helix DNA-binding domain"/>
    <property type="match status" value="1"/>
</dbReference>
<evidence type="ECO:0000259" key="4">
    <source>
        <dbReference type="PROSITE" id="PS50995"/>
    </source>
</evidence>
<dbReference type="InterPro" id="IPR000835">
    <property type="entry name" value="HTH_MarR-typ"/>
</dbReference>
<feature type="domain" description="HTH marR-type" evidence="4">
    <location>
        <begin position="17"/>
        <end position="150"/>
    </location>
</feature>
<gene>
    <name evidence="5" type="ORF">SAMN04488544_0134</name>
</gene>
<evidence type="ECO:0000256" key="2">
    <source>
        <dbReference type="ARBA" id="ARBA00023125"/>
    </source>
</evidence>
<dbReference type="EMBL" id="LT629799">
    <property type="protein sequence ID" value="SDU80195.1"/>
    <property type="molecule type" value="Genomic_DNA"/>
</dbReference>
<accession>A0A1H2LHH9</accession>
<dbReference type="SUPFAM" id="SSF46785">
    <property type="entry name" value="Winged helix' DNA-binding domain"/>
    <property type="match status" value="1"/>
</dbReference>
<proteinExistence type="predicted"/>
<dbReference type="RefSeq" id="WP_091072271.1">
    <property type="nucleotide sequence ID" value="NZ_LT629799.1"/>
</dbReference>
<dbReference type="PROSITE" id="PS50995">
    <property type="entry name" value="HTH_MARR_2"/>
    <property type="match status" value="1"/>
</dbReference>
<evidence type="ECO:0000313" key="5">
    <source>
        <dbReference type="EMBL" id="SDU80195.1"/>
    </source>
</evidence>
<dbReference type="PRINTS" id="PR00598">
    <property type="entry name" value="HTHMARR"/>
</dbReference>
<dbReference type="STRING" id="546874.SAMN04488544_0134"/>
<evidence type="ECO:0000256" key="1">
    <source>
        <dbReference type="ARBA" id="ARBA00023015"/>
    </source>
</evidence>
<dbReference type="SMART" id="SM00347">
    <property type="entry name" value="HTH_MARR"/>
    <property type="match status" value="1"/>
</dbReference>
<dbReference type="InterPro" id="IPR036388">
    <property type="entry name" value="WH-like_DNA-bd_sf"/>
</dbReference>
<reference evidence="6" key="1">
    <citation type="submission" date="2016-10" db="EMBL/GenBank/DDBJ databases">
        <authorList>
            <person name="Varghese N."/>
            <person name="Submissions S."/>
        </authorList>
    </citation>
    <scope>NUCLEOTIDE SEQUENCE [LARGE SCALE GENOMIC DNA]</scope>
    <source>
        <strain evidence="6">DSM 21743</strain>
    </source>
</reference>
<dbReference type="OrthoDB" id="9804055at2"/>
<evidence type="ECO:0000313" key="6">
    <source>
        <dbReference type="Proteomes" id="UP000198825"/>
    </source>
</evidence>